<evidence type="ECO:0000313" key="2">
    <source>
        <dbReference type="EMBL" id="MBX52781.1"/>
    </source>
</evidence>
<proteinExistence type="predicted"/>
<evidence type="ECO:0000256" key="1">
    <source>
        <dbReference type="SAM" id="MobiDB-lite"/>
    </source>
</evidence>
<name>A0A2P2PDR0_RHIMU</name>
<dbReference type="AlphaFoldDB" id="A0A2P2PDR0"/>
<sequence length="20" mass="2291">MNSKSQLHTKENPSIQSVFD</sequence>
<reference evidence="2" key="1">
    <citation type="submission" date="2018-02" db="EMBL/GenBank/DDBJ databases">
        <title>Rhizophora mucronata_Transcriptome.</title>
        <authorList>
            <person name="Meera S.P."/>
            <person name="Sreeshan A."/>
            <person name="Augustine A."/>
        </authorList>
    </citation>
    <scope>NUCLEOTIDE SEQUENCE</scope>
    <source>
        <tissue evidence="2">Leaf</tissue>
    </source>
</reference>
<protein>
    <submittedName>
        <fullName evidence="2">Uncharacterized protein</fullName>
    </submittedName>
</protein>
<feature type="region of interest" description="Disordered" evidence="1">
    <location>
        <begin position="1"/>
        <end position="20"/>
    </location>
</feature>
<accession>A0A2P2PDR0</accession>
<organism evidence="2">
    <name type="scientific">Rhizophora mucronata</name>
    <name type="common">Asiatic mangrove</name>
    <dbReference type="NCBI Taxonomy" id="61149"/>
    <lineage>
        <taxon>Eukaryota</taxon>
        <taxon>Viridiplantae</taxon>
        <taxon>Streptophyta</taxon>
        <taxon>Embryophyta</taxon>
        <taxon>Tracheophyta</taxon>
        <taxon>Spermatophyta</taxon>
        <taxon>Magnoliopsida</taxon>
        <taxon>eudicotyledons</taxon>
        <taxon>Gunneridae</taxon>
        <taxon>Pentapetalae</taxon>
        <taxon>rosids</taxon>
        <taxon>fabids</taxon>
        <taxon>Malpighiales</taxon>
        <taxon>Rhizophoraceae</taxon>
        <taxon>Rhizophora</taxon>
    </lineage>
</organism>
<dbReference type="EMBL" id="GGEC01072297">
    <property type="protein sequence ID" value="MBX52781.1"/>
    <property type="molecule type" value="Transcribed_RNA"/>
</dbReference>